<name>A0A183H5S4_9BILA</name>
<keyword evidence="2" id="KW-1185">Reference proteome</keyword>
<proteinExistence type="predicted"/>
<dbReference type="AlphaFoldDB" id="A0A183H5S4"/>
<organism evidence="3">
    <name type="scientific">Onchocerca flexuosa</name>
    <dbReference type="NCBI Taxonomy" id="387005"/>
    <lineage>
        <taxon>Eukaryota</taxon>
        <taxon>Metazoa</taxon>
        <taxon>Ecdysozoa</taxon>
        <taxon>Nematoda</taxon>
        <taxon>Chromadorea</taxon>
        <taxon>Rhabditida</taxon>
        <taxon>Spirurina</taxon>
        <taxon>Spiruromorpha</taxon>
        <taxon>Filarioidea</taxon>
        <taxon>Onchocercidae</taxon>
        <taxon>Onchocerca</taxon>
    </lineage>
</organism>
<evidence type="ECO:0000313" key="1">
    <source>
        <dbReference type="EMBL" id="VDO34387.1"/>
    </source>
</evidence>
<accession>A0A183H5S4</accession>
<gene>
    <name evidence="1" type="ORF">OFLC_LOCUS2835</name>
</gene>
<dbReference type="WBParaSite" id="OFLC_0000283401-mRNA-1">
    <property type="protein sequence ID" value="OFLC_0000283401-mRNA-1"/>
    <property type="gene ID" value="OFLC_0000283401"/>
</dbReference>
<reference evidence="1 2" key="2">
    <citation type="submission" date="2018-11" db="EMBL/GenBank/DDBJ databases">
        <authorList>
            <consortium name="Pathogen Informatics"/>
        </authorList>
    </citation>
    <scope>NUCLEOTIDE SEQUENCE [LARGE SCALE GENOMIC DNA]</scope>
</reference>
<protein>
    <submittedName>
        <fullName evidence="3">DHC_N1 domain-containing protein</fullName>
    </submittedName>
</protein>
<dbReference type="Proteomes" id="UP000267606">
    <property type="component" value="Unassembled WGS sequence"/>
</dbReference>
<evidence type="ECO:0000313" key="2">
    <source>
        <dbReference type="Proteomes" id="UP000267606"/>
    </source>
</evidence>
<reference evidence="3" key="1">
    <citation type="submission" date="2016-06" db="UniProtKB">
        <authorList>
            <consortium name="WormBaseParasite"/>
        </authorList>
    </citation>
    <scope>IDENTIFICATION</scope>
</reference>
<evidence type="ECO:0000313" key="3">
    <source>
        <dbReference type="WBParaSite" id="OFLC_0000283401-mRNA-1"/>
    </source>
</evidence>
<dbReference type="EMBL" id="UZAJ01001735">
    <property type="protein sequence ID" value="VDO34387.1"/>
    <property type="molecule type" value="Genomic_DNA"/>
</dbReference>
<sequence>MEIECLSEVRKIERCMKDMPRYTSLMLHSSNWQSRLMAQIELEIDVIASKLSEHWKQIEEAANMLNDFITVDCRSRQTVPSPYHQDLQHLLSYLVVQIMKWYEMQNQMTYSAVITSMKPSFDVERSIARCKRNLQAIENNASKKSF</sequence>